<reference evidence="3 4" key="1">
    <citation type="journal article" date="2019" name="Nat. Ecol. Evol.">
        <title>Megaphylogeny resolves global patterns of mushroom evolution.</title>
        <authorList>
            <person name="Varga T."/>
            <person name="Krizsan K."/>
            <person name="Foldi C."/>
            <person name="Dima B."/>
            <person name="Sanchez-Garcia M."/>
            <person name="Sanchez-Ramirez S."/>
            <person name="Szollosi G.J."/>
            <person name="Szarkandi J.G."/>
            <person name="Papp V."/>
            <person name="Albert L."/>
            <person name="Andreopoulos W."/>
            <person name="Angelini C."/>
            <person name="Antonin V."/>
            <person name="Barry K.W."/>
            <person name="Bougher N.L."/>
            <person name="Buchanan P."/>
            <person name="Buyck B."/>
            <person name="Bense V."/>
            <person name="Catcheside P."/>
            <person name="Chovatia M."/>
            <person name="Cooper J."/>
            <person name="Damon W."/>
            <person name="Desjardin D."/>
            <person name="Finy P."/>
            <person name="Geml J."/>
            <person name="Haridas S."/>
            <person name="Hughes K."/>
            <person name="Justo A."/>
            <person name="Karasinski D."/>
            <person name="Kautmanova I."/>
            <person name="Kiss B."/>
            <person name="Kocsube S."/>
            <person name="Kotiranta H."/>
            <person name="LaButti K.M."/>
            <person name="Lechner B.E."/>
            <person name="Liimatainen K."/>
            <person name="Lipzen A."/>
            <person name="Lukacs Z."/>
            <person name="Mihaltcheva S."/>
            <person name="Morgado L.N."/>
            <person name="Niskanen T."/>
            <person name="Noordeloos M.E."/>
            <person name="Ohm R.A."/>
            <person name="Ortiz-Santana B."/>
            <person name="Ovrebo C."/>
            <person name="Racz N."/>
            <person name="Riley R."/>
            <person name="Savchenko A."/>
            <person name="Shiryaev A."/>
            <person name="Soop K."/>
            <person name="Spirin V."/>
            <person name="Szebenyi C."/>
            <person name="Tomsovsky M."/>
            <person name="Tulloss R.E."/>
            <person name="Uehling J."/>
            <person name="Grigoriev I.V."/>
            <person name="Vagvolgyi C."/>
            <person name="Papp T."/>
            <person name="Martin F.M."/>
            <person name="Miettinen O."/>
            <person name="Hibbett D.S."/>
            <person name="Nagy L.G."/>
        </authorList>
    </citation>
    <scope>NUCLEOTIDE SEQUENCE [LARGE SCALE GENOMIC DNA]</scope>
    <source>
        <strain evidence="3 4">CBS 121175</strain>
    </source>
</reference>
<evidence type="ECO:0000313" key="4">
    <source>
        <dbReference type="Proteomes" id="UP000307440"/>
    </source>
</evidence>
<sequence length="583" mass="64125">MAVRKRDNRHNQKRKHKRRAVVKGPVGVFWDFENLGSRSNQSYKYASAIGCVGKRHGYLANFSAYFQVDKLGRACRGLQQASVTTVDTPHHGKKNVADQRMIEDMLAFSRNHSSTPGRKTFVVVSSDADFKPTISKLRKQGHKIVIIYHGQRKEGGLRVEGCQQIKWIKIQRMTKGLSGSISASESESETDATSDNSSDDGSDSDLTSDSESEPEPGEGTTAYDMSEDDTDDEDDVGVAGNYHSSPSDGEIMSRDRSKRFREGSASTEGTILPEVDEMANNGIDGDSAFTVGKSDGSPGQDDQEENGDMRGDNEEKNMLIDSVHEEASSLERNEMDDERERMSAPVLNDKTIFSTPDVSSSPKAASPIGVNHESNPSIAPAIENIDYDEMFDTFYLTDDFLYDLFNAEQHAISCLAERLPEAQENHDDSQEVFTSEKKTKHIQSGTPSSTESEASPVEVNNPSSTRHFGVYLPLIRHIGSMTQSSGNSMRRLKYKTIRRSLRNAEGGTDMALAAGYGGPGRYIKGGVEAGVLLFTVEGTSSENPFVSLSDKSFDIILSEIRQSSSPEVRQQIATVWATSIMKE</sequence>
<dbReference type="AlphaFoldDB" id="A0A5C3KKY1"/>
<dbReference type="GO" id="GO:0005777">
    <property type="term" value="C:peroxisome"/>
    <property type="evidence" value="ECO:0007669"/>
    <property type="project" value="InterPro"/>
</dbReference>
<dbReference type="PANTHER" id="PTHR14379:SF3">
    <property type="entry name" value="MEIOSIS REGULATOR AND MRNA STABILITY FACTOR 1"/>
    <property type="match status" value="1"/>
</dbReference>
<dbReference type="Pfam" id="PF01936">
    <property type="entry name" value="NYN"/>
    <property type="match status" value="1"/>
</dbReference>
<feature type="region of interest" description="Disordered" evidence="1">
    <location>
        <begin position="422"/>
        <end position="462"/>
    </location>
</feature>
<feature type="compositionally biased region" description="Acidic residues" evidence="1">
    <location>
        <begin position="186"/>
        <end position="216"/>
    </location>
</feature>
<name>A0A5C3KKY1_COPMA</name>
<proteinExistence type="predicted"/>
<dbReference type="GO" id="GO:0004540">
    <property type="term" value="F:RNA nuclease activity"/>
    <property type="evidence" value="ECO:0007669"/>
    <property type="project" value="InterPro"/>
</dbReference>
<feature type="compositionally biased region" description="Basic and acidic residues" evidence="1">
    <location>
        <begin position="422"/>
        <end position="437"/>
    </location>
</feature>
<dbReference type="PANTHER" id="PTHR14379">
    <property type="entry name" value="LIMKAIN B LKAP"/>
    <property type="match status" value="1"/>
</dbReference>
<keyword evidence="4" id="KW-1185">Reference proteome</keyword>
<feature type="compositionally biased region" description="Polar residues" evidence="1">
    <location>
        <begin position="442"/>
        <end position="462"/>
    </location>
</feature>
<gene>
    <name evidence="3" type="ORF">FA15DRAFT_759003</name>
</gene>
<protein>
    <recommendedName>
        <fullName evidence="2">NYN domain-containing protein</fullName>
    </recommendedName>
</protein>
<organism evidence="3 4">
    <name type="scientific">Coprinopsis marcescibilis</name>
    <name type="common">Agaric fungus</name>
    <name type="synonym">Psathyrella marcescibilis</name>
    <dbReference type="NCBI Taxonomy" id="230819"/>
    <lineage>
        <taxon>Eukaryota</taxon>
        <taxon>Fungi</taxon>
        <taxon>Dikarya</taxon>
        <taxon>Basidiomycota</taxon>
        <taxon>Agaricomycotina</taxon>
        <taxon>Agaricomycetes</taxon>
        <taxon>Agaricomycetidae</taxon>
        <taxon>Agaricales</taxon>
        <taxon>Agaricineae</taxon>
        <taxon>Psathyrellaceae</taxon>
        <taxon>Coprinopsis</taxon>
    </lineage>
</organism>
<feature type="compositionally biased region" description="Acidic residues" evidence="1">
    <location>
        <begin position="225"/>
        <end position="236"/>
    </location>
</feature>
<evidence type="ECO:0000313" key="3">
    <source>
        <dbReference type="EMBL" id="TFK21011.1"/>
    </source>
</evidence>
<evidence type="ECO:0000256" key="1">
    <source>
        <dbReference type="SAM" id="MobiDB-lite"/>
    </source>
</evidence>
<feature type="region of interest" description="Disordered" evidence="1">
    <location>
        <begin position="179"/>
        <end position="313"/>
    </location>
</feature>
<dbReference type="Proteomes" id="UP000307440">
    <property type="component" value="Unassembled WGS sequence"/>
</dbReference>
<dbReference type="GO" id="GO:0010468">
    <property type="term" value="P:regulation of gene expression"/>
    <property type="evidence" value="ECO:0007669"/>
    <property type="project" value="InterPro"/>
</dbReference>
<dbReference type="OrthoDB" id="549353at2759"/>
<dbReference type="Gene3D" id="3.40.50.1010">
    <property type="entry name" value="5'-nuclease"/>
    <property type="match status" value="1"/>
</dbReference>
<evidence type="ECO:0000259" key="2">
    <source>
        <dbReference type="Pfam" id="PF01936"/>
    </source>
</evidence>
<dbReference type="STRING" id="230819.A0A5C3KKY1"/>
<dbReference type="InterPro" id="IPR021139">
    <property type="entry name" value="NYN"/>
</dbReference>
<dbReference type="EMBL" id="ML210281">
    <property type="protein sequence ID" value="TFK21011.1"/>
    <property type="molecule type" value="Genomic_DNA"/>
</dbReference>
<dbReference type="InterPro" id="IPR024768">
    <property type="entry name" value="Marf1"/>
</dbReference>
<feature type="compositionally biased region" description="Polar residues" evidence="1">
    <location>
        <begin position="351"/>
        <end position="363"/>
    </location>
</feature>
<feature type="region of interest" description="Disordered" evidence="1">
    <location>
        <begin position="351"/>
        <end position="372"/>
    </location>
</feature>
<feature type="domain" description="NYN" evidence="2">
    <location>
        <begin position="26"/>
        <end position="148"/>
    </location>
</feature>
<accession>A0A5C3KKY1</accession>